<dbReference type="EMBL" id="CATNWA010015811">
    <property type="protein sequence ID" value="CAI9587045.1"/>
    <property type="molecule type" value="Genomic_DNA"/>
</dbReference>
<reference evidence="1" key="1">
    <citation type="submission" date="2023-05" db="EMBL/GenBank/DDBJ databases">
        <authorList>
            <person name="Stuckert A."/>
        </authorList>
    </citation>
    <scope>NUCLEOTIDE SEQUENCE</scope>
</reference>
<name>A0ABN9EQC1_9NEOB</name>
<evidence type="ECO:0000313" key="1">
    <source>
        <dbReference type="EMBL" id="CAI9587045.1"/>
    </source>
</evidence>
<evidence type="ECO:0000313" key="2">
    <source>
        <dbReference type="Proteomes" id="UP001162483"/>
    </source>
</evidence>
<protein>
    <submittedName>
        <fullName evidence="1">Uncharacterized protein</fullName>
    </submittedName>
</protein>
<accession>A0ABN9EQC1</accession>
<gene>
    <name evidence="1" type="ORF">SPARVUS_LOCUS10501250</name>
</gene>
<keyword evidence="2" id="KW-1185">Reference proteome</keyword>
<comment type="caution">
    <text evidence="1">The sequence shown here is derived from an EMBL/GenBank/DDBJ whole genome shotgun (WGS) entry which is preliminary data.</text>
</comment>
<organism evidence="1 2">
    <name type="scientific">Staurois parvus</name>
    <dbReference type="NCBI Taxonomy" id="386267"/>
    <lineage>
        <taxon>Eukaryota</taxon>
        <taxon>Metazoa</taxon>
        <taxon>Chordata</taxon>
        <taxon>Craniata</taxon>
        <taxon>Vertebrata</taxon>
        <taxon>Euteleostomi</taxon>
        <taxon>Amphibia</taxon>
        <taxon>Batrachia</taxon>
        <taxon>Anura</taxon>
        <taxon>Neobatrachia</taxon>
        <taxon>Ranoidea</taxon>
        <taxon>Ranidae</taxon>
        <taxon>Staurois</taxon>
    </lineage>
</organism>
<sequence length="105" mass="10912">MSLTLGVSGKNVPYIGGQWEECPLHWGSVGRMPLTLGVSGKNAPYIGGQWEECPLHWGSVGGMSLTWGGGGVSGKNAPFTDCQKDDWSNSVALSGGFGPGTMQTP</sequence>
<dbReference type="Proteomes" id="UP001162483">
    <property type="component" value="Unassembled WGS sequence"/>
</dbReference>
<proteinExistence type="predicted"/>